<dbReference type="Proteomes" id="UP001159363">
    <property type="component" value="Chromosome X"/>
</dbReference>
<sequence length="167" mass="19599">MYCQPNRHREPCGIFLKHWGLAFENIVHYQYINNNFACLSPYQSGFRAKHSFATALTQSVTDGIRKKMDERKLTVLTMLDLSKAFKTVDYNMLLNKMSSLFILSLAAVQWFQSYFTDRRRSIKCAVWCPTRISFGTIIVLRFHRRFTGKFVVGRLSRVRGLFPDRLK</sequence>
<organism evidence="1 2">
    <name type="scientific">Dryococelus australis</name>
    <dbReference type="NCBI Taxonomy" id="614101"/>
    <lineage>
        <taxon>Eukaryota</taxon>
        <taxon>Metazoa</taxon>
        <taxon>Ecdysozoa</taxon>
        <taxon>Arthropoda</taxon>
        <taxon>Hexapoda</taxon>
        <taxon>Insecta</taxon>
        <taxon>Pterygota</taxon>
        <taxon>Neoptera</taxon>
        <taxon>Polyneoptera</taxon>
        <taxon>Phasmatodea</taxon>
        <taxon>Verophasmatodea</taxon>
        <taxon>Anareolatae</taxon>
        <taxon>Phasmatidae</taxon>
        <taxon>Eurycanthinae</taxon>
        <taxon>Dryococelus</taxon>
    </lineage>
</organism>
<evidence type="ECO:0008006" key="3">
    <source>
        <dbReference type="Google" id="ProtNLM"/>
    </source>
</evidence>
<keyword evidence="2" id="KW-1185">Reference proteome</keyword>
<gene>
    <name evidence="1" type="ORF">PR048_012755</name>
</gene>
<proteinExistence type="predicted"/>
<protein>
    <recommendedName>
        <fullName evidence="3">Reverse transcriptase domain-containing protein</fullName>
    </recommendedName>
</protein>
<evidence type="ECO:0000313" key="2">
    <source>
        <dbReference type="Proteomes" id="UP001159363"/>
    </source>
</evidence>
<accession>A0ABQ9HQ93</accession>
<comment type="caution">
    <text evidence="1">The sequence shown here is derived from an EMBL/GenBank/DDBJ whole genome shotgun (WGS) entry which is preliminary data.</text>
</comment>
<name>A0ABQ9HQ93_9NEOP</name>
<dbReference type="PANTHER" id="PTHR33332">
    <property type="entry name" value="REVERSE TRANSCRIPTASE DOMAIN-CONTAINING PROTEIN"/>
    <property type="match status" value="1"/>
</dbReference>
<reference evidence="1 2" key="1">
    <citation type="submission" date="2023-02" db="EMBL/GenBank/DDBJ databases">
        <title>LHISI_Scaffold_Assembly.</title>
        <authorList>
            <person name="Stuart O.P."/>
            <person name="Cleave R."/>
            <person name="Magrath M.J.L."/>
            <person name="Mikheyev A.S."/>
        </authorList>
    </citation>
    <scope>NUCLEOTIDE SEQUENCE [LARGE SCALE GENOMIC DNA]</scope>
    <source>
        <strain evidence="1">Daus_M_001</strain>
        <tissue evidence="1">Leg muscle</tissue>
    </source>
</reference>
<dbReference type="EMBL" id="JARBHB010000004">
    <property type="protein sequence ID" value="KAJ8886544.1"/>
    <property type="molecule type" value="Genomic_DNA"/>
</dbReference>
<evidence type="ECO:0000313" key="1">
    <source>
        <dbReference type="EMBL" id="KAJ8886544.1"/>
    </source>
</evidence>